<dbReference type="AlphaFoldDB" id="A0A6J6ZTL1"/>
<dbReference type="Gene3D" id="3.30.1330.10">
    <property type="entry name" value="PurM-like, N-terminal domain"/>
    <property type="match status" value="1"/>
</dbReference>
<dbReference type="GO" id="GO:0009030">
    <property type="term" value="F:thiamine-phosphate kinase activity"/>
    <property type="evidence" value="ECO:0007669"/>
    <property type="project" value="InterPro"/>
</dbReference>
<dbReference type="PIRSF" id="PIRSF005303">
    <property type="entry name" value="Thiam_monoph_kin"/>
    <property type="match status" value="1"/>
</dbReference>
<name>A0A6J6ZTL1_9ZZZZ</name>
<feature type="domain" description="PurM-like N-terminal" evidence="1">
    <location>
        <begin position="27"/>
        <end position="139"/>
    </location>
</feature>
<dbReference type="InterPro" id="IPR010918">
    <property type="entry name" value="PurM-like_C_dom"/>
</dbReference>
<evidence type="ECO:0000259" key="1">
    <source>
        <dbReference type="Pfam" id="PF00586"/>
    </source>
</evidence>
<dbReference type="NCBIfam" id="TIGR01379">
    <property type="entry name" value="thiL"/>
    <property type="match status" value="1"/>
</dbReference>
<dbReference type="PANTHER" id="PTHR30270">
    <property type="entry name" value="THIAMINE-MONOPHOSPHATE KINASE"/>
    <property type="match status" value="1"/>
</dbReference>
<dbReference type="GO" id="GO:0009228">
    <property type="term" value="P:thiamine biosynthetic process"/>
    <property type="evidence" value="ECO:0007669"/>
    <property type="project" value="InterPro"/>
</dbReference>
<feature type="domain" description="PurM-like C-terminal" evidence="2">
    <location>
        <begin position="149"/>
        <end position="286"/>
    </location>
</feature>
<evidence type="ECO:0000313" key="3">
    <source>
        <dbReference type="EMBL" id="CAB4681675.1"/>
    </source>
</evidence>
<evidence type="ECO:0000259" key="2">
    <source>
        <dbReference type="Pfam" id="PF02769"/>
    </source>
</evidence>
<dbReference type="InterPro" id="IPR006283">
    <property type="entry name" value="ThiL-like"/>
</dbReference>
<dbReference type="CDD" id="cd02194">
    <property type="entry name" value="ThiL"/>
    <property type="match status" value="1"/>
</dbReference>
<dbReference type="SUPFAM" id="SSF56042">
    <property type="entry name" value="PurM C-terminal domain-like"/>
    <property type="match status" value="1"/>
</dbReference>
<gene>
    <name evidence="3" type="ORF">UFOPK2343_01160</name>
    <name evidence="4" type="ORF">UFOPK2652_00840</name>
    <name evidence="5" type="ORF">UFOPK3128_00986</name>
    <name evidence="6" type="ORF">UFOPK3511_00048</name>
    <name evidence="7" type="ORF">UFOPK3880_00947</name>
    <name evidence="8" type="ORF">UFOPK4146_01010</name>
</gene>
<organism evidence="5">
    <name type="scientific">freshwater metagenome</name>
    <dbReference type="NCBI Taxonomy" id="449393"/>
    <lineage>
        <taxon>unclassified sequences</taxon>
        <taxon>metagenomes</taxon>
        <taxon>ecological metagenomes</taxon>
    </lineage>
</organism>
<dbReference type="Pfam" id="PF02769">
    <property type="entry name" value="AIRS_C"/>
    <property type="match status" value="1"/>
</dbReference>
<evidence type="ECO:0000313" key="6">
    <source>
        <dbReference type="EMBL" id="CAB4887587.1"/>
    </source>
</evidence>
<dbReference type="PANTHER" id="PTHR30270:SF0">
    <property type="entry name" value="THIAMINE-MONOPHOSPHATE KINASE"/>
    <property type="match status" value="1"/>
</dbReference>
<dbReference type="Gene3D" id="3.90.650.10">
    <property type="entry name" value="PurM-like C-terminal domain"/>
    <property type="match status" value="1"/>
</dbReference>
<dbReference type="InterPro" id="IPR036676">
    <property type="entry name" value="PurM-like_C_sf"/>
</dbReference>
<evidence type="ECO:0000313" key="4">
    <source>
        <dbReference type="EMBL" id="CAB4711680.1"/>
    </source>
</evidence>
<sequence>MASESELIAALSNIFAGSDPNLIVGIGDDGAVIKANPQNLVAATDMAVEGVHFKREWSSLHDIGAKLTAANLADIYAMGGTPKYLLVSAGLTKDFGIPEIEELANGIKSEADLVGVSIVGGDLSSAEKLVISITALGEVEKPITRSGAKVGDVVIISGLSGKSAAGLHQLQNGISDSPYIRAYRKPDVNYKLAANFQNVNSMCDVSDGLLSELNHIASASKVGIEIDIELVKAISGFDALAKIAGSDIWQWALTGGEDHVFVATTSAQIPDGAYAIGKVVAGNKVTVPGIAELPSSGFRHF</sequence>
<dbReference type="InterPro" id="IPR036921">
    <property type="entry name" value="PurM-like_N_sf"/>
</dbReference>
<dbReference type="EMBL" id="CAFBPT010000007">
    <property type="protein sequence ID" value="CAB5031342.1"/>
    <property type="molecule type" value="Genomic_DNA"/>
</dbReference>
<dbReference type="EMBL" id="CAEZXD010000040">
    <property type="protein sequence ID" value="CAB4681675.1"/>
    <property type="molecule type" value="Genomic_DNA"/>
</dbReference>
<evidence type="ECO:0000313" key="5">
    <source>
        <dbReference type="EMBL" id="CAB4823822.1"/>
    </source>
</evidence>
<dbReference type="InterPro" id="IPR016188">
    <property type="entry name" value="PurM-like_N"/>
</dbReference>
<proteinExistence type="inferred from homology"/>
<dbReference type="HAMAP" id="MF_02128">
    <property type="entry name" value="TMP_kinase"/>
    <property type="match status" value="1"/>
</dbReference>
<evidence type="ECO:0000313" key="8">
    <source>
        <dbReference type="EMBL" id="CAB5031342.1"/>
    </source>
</evidence>
<protein>
    <submittedName>
        <fullName evidence="5">Unannotated protein</fullName>
    </submittedName>
</protein>
<dbReference type="EMBL" id="CAFBNU010000009">
    <property type="protein sequence ID" value="CAB4966149.1"/>
    <property type="molecule type" value="Genomic_DNA"/>
</dbReference>
<dbReference type="EMBL" id="CAFBMA010000001">
    <property type="protein sequence ID" value="CAB4887587.1"/>
    <property type="molecule type" value="Genomic_DNA"/>
</dbReference>
<dbReference type="EMBL" id="CAFAAZ010000009">
    <property type="protein sequence ID" value="CAB4823822.1"/>
    <property type="molecule type" value="Genomic_DNA"/>
</dbReference>
<evidence type="ECO:0000313" key="7">
    <source>
        <dbReference type="EMBL" id="CAB4966149.1"/>
    </source>
</evidence>
<accession>A0A6J6ZTL1</accession>
<dbReference type="EMBL" id="CAEZYD010000010">
    <property type="protein sequence ID" value="CAB4711680.1"/>
    <property type="molecule type" value="Genomic_DNA"/>
</dbReference>
<dbReference type="SUPFAM" id="SSF55326">
    <property type="entry name" value="PurM N-terminal domain-like"/>
    <property type="match status" value="1"/>
</dbReference>
<reference evidence="5" key="1">
    <citation type="submission" date="2020-05" db="EMBL/GenBank/DDBJ databases">
        <authorList>
            <person name="Chiriac C."/>
            <person name="Salcher M."/>
            <person name="Ghai R."/>
            <person name="Kavagutti S V."/>
        </authorList>
    </citation>
    <scope>NUCLEOTIDE SEQUENCE</scope>
</reference>
<dbReference type="Pfam" id="PF00586">
    <property type="entry name" value="AIRS"/>
    <property type="match status" value="1"/>
</dbReference>